<evidence type="ECO:0000256" key="1">
    <source>
        <dbReference type="ARBA" id="ARBA00004651"/>
    </source>
</evidence>
<feature type="transmembrane region" description="Helical" evidence="12">
    <location>
        <begin position="118"/>
        <end position="136"/>
    </location>
</feature>
<evidence type="ECO:0000313" key="14">
    <source>
        <dbReference type="Proteomes" id="UP000186698"/>
    </source>
</evidence>
<keyword evidence="5 12" id="KW-1133">Transmembrane helix</keyword>
<dbReference type="RefSeq" id="NP_001087797.1">
    <property type="nucleotide sequence ID" value="NM_001094328.2"/>
</dbReference>
<comment type="catalytic activity">
    <reaction evidence="11">
        <text>L-leucine(in) = L-leucine(out)</text>
        <dbReference type="Rhea" id="RHEA:73011"/>
        <dbReference type="ChEBI" id="CHEBI:57427"/>
    </reaction>
</comment>
<comment type="subcellular location">
    <subcellularLocation>
        <location evidence="1">Cell membrane</location>
        <topology evidence="1">Multi-pass membrane protein</topology>
    </subcellularLocation>
</comment>
<evidence type="ECO:0000313" key="15">
    <source>
        <dbReference type="RefSeq" id="NP_001087797.1"/>
    </source>
</evidence>
<sequence>MAPSLETTYSRRWWIACTAVLENLFFSAVLFGWGSLLIMLQQEGFYSHLCSAENTSEKDLLPRTLGNENNSQPLPWLTCTAQEEMLNLGFTIGSFLLSAATLPLGILMDRYGPRPLRLVGSFSFALSCALMALSGYDPSVFAPLIFLALSLNGFGGICLTFTSLTLPNMFGSMRSTMRSIMIGSYASSAITFPGLKLIYEAGVSFVAIMLGWSALACLIFLNCLINWPKESIPSPDETSYTKKVTLRTLALDHKVTGDQFYTHVTIVGQRLSQKGDPETDKLSTEDLKNTTKINGTSPSFMHSACSPIFLFSLITMMMTQLRIIFFMASMNKMIEYLVIGHQENVPKGLKLEADYEVGLYSSVFGVLQLLCLFTCPFIGFVMDWKMKEGNEGSKNIQKITNATRAFIITNILLIGFGATCLISNLPLQFATFMLHTMVRGFIHSACGGLYAAVFPSSHFGTLTGLQSLLSAVFALLQEALYRAMVGPLHGDPFWVNLGLLLFSFSGFVLPGYLFFYRHRLIKLQSGSTLEKDHAAFQLQDENELNCVAGRDTA</sequence>
<dbReference type="EMBL" id="BC081238">
    <property type="protein sequence ID" value="AAH81238.1"/>
    <property type="molecule type" value="mRNA"/>
</dbReference>
<reference evidence="15" key="3">
    <citation type="journal article" date="2007" name="Vis. Neurosci.">
        <title>Differential distribution of glycine transporters in Muller cells and neurons in amphibian retinas.</title>
        <authorList>
            <person name="Jiang Z."/>
            <person name="Li B."/>
            <person name="Jursky F."/>
            <person name="Shen W."/>
        </authorList>
    </citation>
    <scope>NUCLEOTIDE SEQUENCE</scope>
</reference>
<dbReference type="PANTHER" id="PTHR20766:SF0">
    <property type="entry name" value="LARGE NEUTRAL AMINO ACIDS TRANSPORTER SMALL SUBUNIT 3"/>
    <property type="match status" value="1"/>
</dbReference>
<comment type="similarity">
    <text evidence="2">Belongs to the SLC43A transporter (TC 2.A.1.44) family.</text>
</comment>
<feature type="transmembrane region" description="Helical" evidence="12">
    <location>
        <begin position="308"/>
        <end position="328"/>
    </location>
</feature>
<evidence type="ECO:0000256" key="7">
    <source>
        <dbReference type="ARBA" id="ARBA00023180"/>
    </source>
</evidence>
<reference evidence="13" key="2">
    <citation type="submission" date="2004-08" db="EMBL/GenBank/DDBJ databases">
        <authorList>
            <consortium name="NIH - Xenopus Gene Collection (XGC) project"/>
        </authorList>
    </citation>
    <scope>NUCLEOTIDE SEQUENCE [LARGE SCALE MRNA]</scope>
    <source>
        <tissue evidence="13">Whole</tissue>
    </source>
</reference>
<evidence type="ECO:0000256" key="6">
    <source>
        <dbReference type="ARBA" id="ARBA00023136"/>
    </source>
</evidence>
<dbReference type="OrthoDB" id="330047at2759"/>
<dbReference type="GO" id="GO:0015179">
    <property type="term" value="F:L-amino acid transmembrane transporter activity"/>
    <property type="evidence" value="ECO:0000318"/>
    <property type="project" value="GO_Central"/>
</dbReference>
<dbReference type="InterPro" id="IPR036259">
    <property type="entry name" value="MFS_trans_sf"/>
</dbReference>
<organism evidence="13">
    <name type="scientific">Xenopus laevis</name>
    <name type="common">African clawed frog</name>
    <dbReference type="NCBI Taxonomy" id="8355"/>
    <lineage>
        <taxon>Eukaryota</taxon>
        <taxon>Metazoa</taxon>
        <taxon>Chordata</taxon>
        <taxon>Craniata</taxon>
        <taxon>Vertebrata</taxon>
        <taxon>Euteleostomi</taxon>
        <taxon>Amphibia</taxon>
        <taxon>Batrachia</taxon>
        <taxon>Anura</taxon>
        <taxon>Pipoidea</taxon>
        <taxon>Pipidae</taxon>
        <taxon>Xenopodinae</taxon>
        <taxon>Xenopus</taxon>
        <taxon>Xenopus</taxon>
    </lineage>
</organism>
<dbReference type="AlphaFoldDB" id="Q66IQ9"/>
<dbReference type="GO" id="GO:0015175">
    <property type="term" value="F:neutral L-amino acid transmembrane transporter activity"/>
    <property type="evidence" value="ECO:0000318"/>
    <property type="project" value="GO_Central"/>
</dbReference>
<dbReference type="GeneID" id="447621"/>
<evidence type="ECO:0000256" key="8">
    <source>
        <dbReference type="ARBA" id="ARBA00036466"/>
    </source>
</evidence>
<evidence type="ECO:0000256" key="11">
    <source>
        <dbReference type="ARBA" id="ARBA00036887"/>
    </source>
</evidence>
<keyword evidence="3" id="KW-1003">Cell membrane</keyword>
<feature type="transmembrane region" description="Helical" evidence="12">
    <location>
        <begin position="493"/>
        <end position="515"/>
    </location>
</feature>
<feature type="transmembrane region" description="Helical" evidence="12">
    <location>
        <begin position="432"/>
        <end position="452"/>
    </location>
</feature>
<dbReference type="Xenbase" id="XB-GENE-6253599">
    <property type="gene designation" value="slc43a1.L"/>
</dbReference>
<keyword evidence="14" id="KW-1185">Reference proteome</keyword>
<dbReference type="AGR" id="Xenbase:XB-GENE-6253599"/>
<protein>
    <submittedName>
        <fullName evidence="15">Large neutral amino acids transporter Small subunit 3</fullName>
    </submittedName>
    <submittedName>
        <fullName evidence="13">MGC85567 protein</fullName>
    </submittedName>
</protein>
<accession>Q66IQ9</accession>
<dbReference type="PANTHER" id="PTHR20766">
    <property type="entry name" value="LARGE NEUTRAL AMINO ACIDS TRANSPORTER SMALL SUBUNIT 4-LIKE ISOFORM X1"/>
    <property type="match status" value="1"/>
</dbReference>
<evidence type="ECO:0000256" key="4">
    <source>
        <dbReference type="ARBA" id="ARBA00022692"/>
    </source>
</evidence>
<comment type="catalytic activity">
    <reaction evidence="8">
        <text>L-phenylalanine(in) = L-phenylalanine(out)</text>
        <dbReference type="Rhea" id="RHEA:27950"/>
        <dbReference type="ChEBI" id="CHEBI:58095"/>
    </reaction>
</comment>
<dbReference type="Pfam" id="PF07690">
    <property type="entry name" value="MFS_1"/>
    <property type="match status" value="1"/>
</dbReference>
<feature type="transmembrane region" description="Helical" evidence="12">
    <location>
        <begin position="359"/>
        <end position="384"/>
    </location>
</feature>
<feature type="transmembrane region" description="Helical" evidence="12">
    <location>
        <begin position="85"/>
        <end position="106"/>
    </location>
</feature>
<dbReference type="GO" id="GO:0005886">
    <property type="term" value="C:plasma membrane"/>
    <property type="evidence" value="ECO:0007669"/>
    <property type="project" value="UniProtKB-SubCell"/>
</dbReference>
<evidence type="ECO:0000256" key="3">
    <source>
        <dbReference type="ARBA" id="ARBA00022475"/>
    </source>
</evidence>
<dbReference type="Bgee" id="447621">
    <property type="expression patterns" value="Expressed in heart and 17 other cell types or tissues"/>
</dbReference>
<dbReference type="InterPro" id="IPR011701">
    <property type="entry name" value="MFS"/>
</dbReference>
<dbReference type="KEGG" id="xla:447621"/>
<evidence type="ECO:0000256" key="2">
    <source>
        <dbReference type="ARBA" id="ARBA00006595"/>
    </source>
</evidence>
<dbReference type="SUPFAM" id="SSF103473">
    <property type="entry name" value="MFS general substrate transporter"/>
    <property type="match status" value="1"/>
</dbReference>
<reference evidence="15" key="4">
    <citation type="submission" date="2025-04" db="UniProtKB">
        <authorList>
            <consortium name="RefSeq"/>
        </authorList>
    </citation>
    <scope>IDENTIFICATION</scope>
</reference>
<gene>
    <name evidence="15 16" type="primary">slc43a1.L</name>
    <name evidence="13" type="synonym">MGC85567</name>
    <name evidence="15" type="synonym">slc43a1</name>
</gene>
<reference evidence="15" key="1">
    <citation type="journal article" date="2002" name="Dev. Dyn.">
        <title>Genetic and genomic tools for Xenopus research: The NIH Xenopus initiative.</title>
        <authorList>
            <person name="Klein S.L."/>
            <person name="Strausberg R.L."/>
            <person name="Wagner L."/>
            <person name="Pontius J."/>
            <person name="Clifton S.W."/>
            <person name="Richardson P."/>
        </authorList>
    </citation>
    <scope>NUCLEOTIDE SEQUENCE</scope>
</reference>
<keyword evidence="7" id="KW-0325">Glycoprotein</keyword>
<evidence type="ECO:0000256" key="9">
    <source>
        <dbReference type="ARBA" id="ARBA00036530"/>
    </source>
</evidence>
<feature type="transmembrane region" description="Helical" evidence="12">
    <location>
        <begin position="405"/>
        <end position="426"/>
    </location>
</feature>
<dbReference type="CTD" id="447621"/>
<dbReference type="GO" id="GO:0015804">
    <property type="term" value="P:neutral amino acid transport"/>
    <property type="evidence" value="ECO:0000318"/>
    <property type="project" value="GO_Central"/>
</dbReference>
<feature type="transmembrane region" description="Helical" evidence="12">
    <location>
        <begin position="142"/>
        <end position="167"/>
    </location>
</feature>
<feature type="transmembrane region" description="Helical" evidence="12">
    <location>
        <begin position="12"/>
        <end position="33"/>
    </location>
</feature>
<dbReference type="Proteomes" id="UP000186698">
    <property type="component" value="Chromosome 7L"/>
</dbReference>
<evidence type="ECO:0000313" key="16">
    <source>
        <dbReference type="Xenbase" id="XB-GENE-6253599"/>
    </source>
</evidence>
<proteinExistence type="evidence at transcript level"/>
<dbReference type="DNASU" id="447621"/>
<feature type="transmembrane region" description="Helical" evidence="12">
    <location>
        <begin position="205"/>
        <end position="225"/>
    </location>
</feature>
<name>Q66IQ9_XENLA</name>
<dbReference type="Gene3D" id="1.20.1250.20">
    <property type="entry name" value="MFS general substrate transporter like domains"/>
    <property type="match status" value="1"/>
</dbReference>
<evidence type="ECO:0000256" key="10">
    <source>
        <dbReference type="ARBA" id="ARBA00036777"/>
    </source>
</evidence>
<comment type="catalytic activity">
    <reaction evidence="9">
        <text>L-methionine(in) = L-methionine(out)</text>
        <dbReference type="Rhea" id="RHEA:70939"/>
        <dbReference type="ChEBI" id="CHEBI:57844"/>
    </reaction>
</comment>
<keyword evidence="6 12" id="KW-0472">Membrane</keyword>
<evidence type="ECO:0000256" key="5">
    <source>
        <dbReference type="ARBA" id="ARBA00022989"/>
    </source>
</evidence>
<keyword evidence="4 12" id="KW-0812">Transmembrane</keyword>
<evidence type="ECO:0000256" key="12">
    <source>
        <dbReference type="SAM" id="Phobius"/>
    </source>
</evidence>
<comment type="catalytic activity">
    <reaction evidence="10">
        <text>L-isoleucine(in) = L-isoleucine(out)</text>
        <dbReference type="Rhea" id="RHEA:70943"/>
        <dbReference type="ChEBI" id="CHEBI:58045"/>
    </reaction>
</comment>
<evidence type="ECO:0000313" key="13">
    <source>
        <dbReference type="EMBL" id="AAH81238.1"/>
    </source>
</evidence>